<feature type="compositionally biased region" description="Polar residues" evidence="1">
    <location>
        <begin position="14"/>
        <end position="29"/>
    </location>
</feature>
<evidence type="ECO:0000313" key="2">
    <source>
        <dbReference type="EMBL" id="AGC65576.1"/>
    </source>
</evidence>
<feature type="non-terminal residue" evidence="2">
    <location>
        <position position="1"/>
    </location>
</feature>
<feature type="region of interest" description="Disordered" evidence="1">
    <location>
        <begin position="1"/>
        <end position="29"/>
    </location>
</feature>
<feature type="compositionally biased region" description="Low complexity" evidence="1">
    <location>
        <begin position="145"/>
        <end position="158"/>
    </location>
</feature>
<accession>L7VG83</accession>
<dbReference type="EMBL" id="JX570755">
    <property type="protein sequence ID" value="AGC65576.1"/>
    <property type="molecule type" value="mRNA"/>
</dbReference>
<reference evidence="2" key="1">
    <citation type="journal article" date="2013" name="Plant Physiol.">
        <title>Constitutive Expression of a miR319 Gene Alters Plant Development and Enhances Salt and Drought Tolerance in Transgenic Creeping Bentgrass.</title>
        <authorList>
            <person name="Zhou M."/>
            <person name="Li D."/>
            <person name="Li Z."/>
            <person name="Hu Q."/>
            <person name="Yang C."/>
            <person name="Zhu L."/>
            <person name="Luo H."/>
        </authorList>
    </citation>
    <scope>NUCLEOTIDE SEQUENCE</scope>
</reference>
<protein>
    <submittedName>
        <fullName evidence="2">PCF8</fullName>
    </submittedName>
</protein>
<feature type="non-terminal residue" evidence="2">
    <location>
        <position position="165"/>
    </location>
</feature>
<evidence type="ECO:0000256" key="1">
    <source>
        <dbReference type="SAM" id="MobiDB-lite"/>
    </source>
</evidence>
<proteinExistence type="evidence at transcript level"/>
<name>L7VG83_AGRST</name>
<dbReference type="AlphaFoldDB" id="L7VG83"/>
<gene>
    <name evidence="2" type="primary">PCF8</name>
</gene>
<feature type="region of interest" description="Disordered" evidence="1">
    <location>
        <begin position="145"/>
        <end position="165"/>
    </location>
</feature>
<organism evidence="2">
    <name type="scientific">Agrostis stolonifera</name>
    <name type="common">Creeping bentgrass</name>
    <dbReference type="NCBI Taxonomy" id="63632"/>
    <lineage>
        <taxon>Eukaryota</taxon>
        <taxon>Viridiplantae</taxon>
        <taxon>Streptophyta</taxon>
        <taxon>Embryophyta</taxon>
        <taxon>Tracheophyta</taxon>
        <taxon>Spermatophyta</taxon>
        <taxon>Magnoliopsida</taxon>
        <taxon>Liliopsida</taxon>
        <taxon>Poales</taxon>
        <taxon>Poaceae</taxon>
        <taxon>BOP clade</taxon>
        <taxon>Pooideae</taxon>
        <taxon>Poodae</taxon>
        <taxon>Poeae</taxon>
        <taxon>Poeae Chloroplast Group 1 (Aveneae type)</taxon>
        <taxon>Agrostidodinae</taxon>
        <taxon>Agrostidinae</taxon>
        <taxon>Agrostis</taxon>
    </lineage>
</organism>
<sequence length="165" mass="17540">TSETSKGSVLSLANGPTDNGAHQANAYNGGSTNGTFADLLHCSDKPMQQQQQQATLAYYAPQPQSSHVSPMSFEMIPQLAFSQEHNHHHHHAVVAFDRGTLQSNAVPTPMWPPSQYPFLMQRFSVAPGEALPTFPFFLGGGASAATPATTNASSQAAALGRSDFK</sequence>